<dbReference type="PANTHER" id="PTHR46795:SF3">
    <property type="entry name" value="ABC TRANSPORTER PERMEASE"/>
    <property type="match status" value="1"/>
</dbReference>
<comment type="similarity">
    <text evidence="6">Belongs to the ABC-4 integral membrane protein family.</text>
</comment>
<name>A0A6N7XAU1_9FIRM</name>
<feature type="transmembrane region" description="Helical" evidence="6">
    <location>
        <begin position="54"/>
        <end position="76"/>
    </location>
</feature>
<keyword evidence="2 6" id="KW-1003">Cell membrane</keyword>
<dbReference type="GO" id="GO:0005886">
    <property type="term" value="C:plasma membrane"/>
    <property type="evidence" value="ECO:0007669"/>
    <property type="project" value="UniProtKB-SubCell"/>
</dbReference>
<feature type="transmembrane region" description="Helical" evidence="6">
    <location>
        <begin position="230"/>
        <end position="254"/>
    </location>
</feature>
<dbReference type="RefSeq" id="WP_154536845.1">
    <property type="nucleotide sequence ID" value="NZ_VUNE01000001.1"/>
</dbReference>
<dbReference type="InterPro" id="IPR027022">
    <property type="entry name" value="ABC_permease_BceB-typ"/>
</dbReference>
<keyword evidence="5 6" id="KW-0472">Membrane</keyword>
<organism evidence="8 9">
    <name type="scientific">Peptostreptococcus porci</name>
    <dbReference type="NCBI Taxonomy" id="2652282"/>
    <lineage>
        <taxon>Bacteria</taxon>
        <taxon>Bacillati</taxon>
        <taxon>Bacillota</taxon>
        <taxon>Clostridia</taxon>
        <taxon>Peptostreptococcales</taxon>
        <taxon>Peptostreptococcaceae</taxon>
        <taxon>Peptostreptococcus</taxon>
    </lineage>
</organism>
<evidence type="ECO:0000313" key="8">
    <source>
        <dbReference type="EMBL" id="MST61402.1"/>
    </source>
</evidence>
<evidence type="ECO:0000259" key="7">
    <source>
        <dbReference type="Pfam" id="PF02687"/>
    </source>
</evidence>
<accession>A0A6N7XAU1</accession>
<dbReference type="Proteomes" id="UP000440713">
    <property type="component" value="Unassembled WGS sequence"/>
</dbReference>
<dbReference type="Pfam" id="PF02687">
    <property type="entry name" value="FtsX"/>
    <property type="match status" value="1"/>
</dbReference>
<protein>
    <submittedName>
        <fullName evidence="8">ABC transporter permease</fullName>
    </submittedName>
</protein>
<evidence type="ECO:0000313" key="9">
    <source>
        <dbReference type="Proteomes" id="UP000440713"/>
    </source>
</evidence>
<feature type="transmembrane region" description="Helical" evidence="6">
    <location>
        <begin position="635"/>
        <end position="653"/>
    </location>
</feature>
<evidence type="ECO:0000256" key="6">
    <source>
        <dbReference type="PIRNR" id="PIRNR018968"/>
    </source>
</evidence>
<dbReference type="InterPro" id="IPR052536">
    <property type="entry name" value="ABC-4_Integral_Memb_Prot"/>
</dbReference>
<reference evidence="8 9" key="1">
    <citation type="submission" date="2019-08" db="EMBL/GenBank/DDBJ databases">
        <title>In-depth cultivation of the pig gut microbiome towards novel bacterial diversity and tailored functional studies.</title>
        <authorList>
            <person name="Wylensek D."/>
            <person name="Hitch T.C.A."/>
            <person name="Clavel T."/>
        </authorList>
    </citation>
    <scope>NUCLEOTIDE SEQUENCE [LARGE SCALE GENOMIC DNA]</scope>
    <source>
        <strain evidence="8 9">WCA-SAB-591-4A-A</strain>
    </source>
</reference>
<dbReference type="InterPro" id="IPR003838">
    <property type="entry name" value="ABC3_permease_C"/>
</dbReference>
<evidence type="ECO:0000256" key="1">
    <source>
        <dbReference type="ARBA" id="ARBA00004651"/>
    </source>
</evidence>
<evidence type="ECO:0000256" key="3">
    <source>
        <dbReference type="ARBA" id="ARBA00022692"/>
    </source>
</evidence>
<feature type="transmembrane region" description="Helical" evidence="6">
    <location>
        <begin position="543"/>
        <end position="564"/>
    </location>
</feature>
<keyword evidence="6" id="KW-0813">Transport</keyword>
<comment type="caution">
    <text evidence="8">The sequence shown here is derived from an EMBL/GenBank/DDBJ whole genome shotgun (WGS) entry which is preliminary data.</text>
</comment>
<evidence type="ECO:0000256" key="5">
    <source>
        <dbReference type="ARBA" id="ARBA00023136"/>
    </source>
</evidence>
<evidence type="ECO:0000256" key="4">
    <source>
        <dbReference type="ARBA" id="ARBA00022989"/>
    </source>
</evidence>
<feature type="transmembrane region" description="Helical" evidence="6">
    <location>
        <begin position="111"/>
        <end position="132"/>
    </location>
</feature>
<dbReference type="PANTHER" id="PTHR46795">
    <property type="entry name" value="ABC TRANSPORTER PERMEASE-RELATED-RELATED"/>
    <property type="match status" value="1"/>
</dbReference>
<feature type="transmembrane region" description="Helical" evidence="6">
    <location>
        <begin position="598"/>
        <end position="615"/>
    </location>
</feature>
<sequence length="667" mass="75623">MNTKVAIKFALKNIRANKIILIPFILSSGAMLSLFFIMSSLLQNEFVQTRHQSLPVVINIGVVIVGLFTYIFVVYANRFLIKRRNKEFALYGILGLEKRHIRRIIFLEQSISFAIITALSIVGGYIFGKLIFLLLNKVIGDVSAKISDYPFSVVACGITGIFIVFIFMTVFVVSVINIKGTSPMELISKQYKGEGEPKSKIIIAIIGFILLGAGYIMAFVTDGMLKSLGLFFVAAILVIFGTYFLFMSFSIIVLKMLKKNKDRYYKDKNFISISGMLYRMKANAVGLASISVLCAGVIITTSATTAIYGGLENTIESSMSRDYEITSQEYLGSDVKKIEQERVRLEKAANRSLKGDEQISKYYSKYSMFTYVEKHDDEVVFPNIMGKGDNNSEKSIIRCYLLAMTLDSYNSIYGKNTKLNDGEILLTSNSKAMLKDTNIKFLGRRFKIKIIDDIVPKNLAIEAYMVIVPNLDDLIKFSQYYQERENKDLSKFRPSTIFVSSGWNVSNKKNDYESRLRKLTSDDIDLSTRRALKKNIYELDGGFLFLGIVIASIFLIGTILITYYKQISEGFEDRHNYQIMKKVGLPDELIHETSSSQIVWMFFLPLIVSFVHSLVASKIVYQLLGLFGVRNYYDFGVKIGIVILVFAVVYFVIYKITSNVYYKIVSQ</sequence>
<feature type="transmembrane region" description="Helical" evidence="6">
    <location>
        <begin position="152"/>
        <end position="178"/>
    </location>
</feature>
<comment type="subcellular location">
    <subcellularLocation>
        <location evidence="1 6">Cell membrane</location>
        <topology evidence="1 6">Multi-pass membrane protein</topology>
    </subcellularLocation>
</comment>
<dbReference type="GO" id="GO:0055085">
    <property type="term" value="P:transmembrane transport"/>
    <property type="evidence" value="ECO:0007669"/>
    <property type="project" value="UniProtKB-UniRule"/>
</dbReference>
<keyword evidence="3 6" id="KW-0812">Transmembrane</keyword>
<feature type="transmembrane region" description="Helical" evidence="6">
    <location>
        <begin position="20"/>
        <end position="42"/>
    </location>
</feature>
<feature type="transmembrane region" description="Helical" evidence="6">
    <location>
        <begin position="284"/>
        <end position="311"/>
    </location>
</feature>
<keyword evidence="4 6" id="KW-1133">Transmembrane helix</keyword>
<evidence type="ECO:0000256" key="2">
    <source>
        <dbReference type="ARBA" id="ARBA00022475"/>
    </source>
</evidence>
<feature type="transmembrane region" description="Helical" evidence="6">
    <location>
        <begin position="199"/>
        <end position="218"/>
    </location>
</feature>
<feature type="domain" description="ABC3 transporter permease C-terminal" evidence="7">
    <location>
        <begin position="60"/>
        <end position="178"/>
    </location>
</feature>
<proteinExistence type="inferred from homology"/>
<gene>
    <name evidence="8" type="ORF">FYJ71_00200</name>
</gene>
<dbReference type="EMBL" id="VUNE01000001">
    <property type="protein sequence ID" value="MST61402.1"/>
    <property type="molecule type" value="Genomic_DNA"/>
</dbReference>
<dbReference type="AlphaFoldDB" id="A0A6N7XAU1"/>
<dbReference type="PIRSF" id="PIRSF018968">
    <property type="entry name" value="ABC_permease_BceB"/>
    <property type="match status" value="1"/>
</dbReference>
<keyword evidence="9" id="KW-1185">Reference proteome</keyword>